<protein>
    <submittedName>
        <fullName evidence="1">Uncharacterized protein</fullName>
    </submittedName>
</protein>
<sequence>MGRSSVEDDGLGIELDQLHELQRAYLERDAAELLATHFPDAGQQIELVRLGQELLKKYKNLYEKACARNLQSSWRAWVAQGHRESRLVGLLLGGGPGAAPPSLPSGGGGGAGAAAAVLEARSLLGRVDARLRRARLDFAAVFRCADEDTPRACRWEPSRASCASCAPCRSTRLGHSSSC</sequence>
<reference evidence="1" key="1">
    <citation type="submission" date="2023-10" db="EMBL/GenBank/DDBJ databases">
        <authorList>
            <person name="Chen Y."/>
            <person name="Shah S."/>
            <person name="Dougan E. K."/>
            <person name="Thang M."/>
            <person name="Chan C."/>
        </authorList>
    </citation>
    <scope>NUCLEOTIDE SEQUENCE [LARGE SCALE GENOMIC DNA]</scope>
</reference>
<dbReference type="Proteomes" id="UP001189429">
    <property type="component" value="Unassembled WGS sequence"/>
</dbReference>
<accession>A0ABN9Y0V0</accession>
<evidence type="ECO:0000313" key="1">
    <source>
        <dbReference type="EMBL" id="CAK0904644.1"/>
    </source>
</evidence>
<evidence type="ECO:0000313" key="2">
    <source>
        <dbReference type="Proteomes" id="UP001189429"/>
    </source>
</evidence>
<keyword evidence="2" id="KW-1185">Reference proteome</keyword>
<name>A0ABN9Y0V0_9DINO</name>
<organism evidence="1 2">
    <name type="scientific">Prorocentrum cordatum</name>
    <dbReference type="NCBI Taxonomy" id="2364126"/>
    <lineage>
        <taxon>Eukaryota</taxon>
        <taxon>Sar</taxon>
        <taxon>Alveolata</taxon>
        <taxon>Dinophyceae</taxon>
        <taxon>Prorocentrales</taxon>
        <taxon>Prorocentraceae</taxon>
        <taxon>Prorocentrum</taxon>
    </lineage>
</organism>
<comment type="caution">
    <text evidence="1">The sequence shown here is derived from an EMBL/GenBank/DDBJ whole genome shotgun (WGS) entry which is preliminary data.</text>
</comment>
<dbReference type="EMBL" id="CAUYUJ010021433">
    <property type="protein sequence ID" value="CAK0904644.1"/>
    <property type="molecule type" value="Genomic_DNA"/>
</dbReference>
<gene>
    <name evidence="1" type="ORF">PCOR1329_LOCUS80597</name>
</gene>
<proteinExistence type="predicted"/>